<keyword evidence="1" id="KW-1133">Transmembrane helix</keyword>
<comment type="caution">
    <text evidence="3">The sequence shown here is derived from an EMBL/GenBank/DDBJ whole genome shotgun (WGS) entry which is preliminary data.</text>
</comment>
<evidence type="ECO:0000259" key="2">
    <source>
        <dbReference type="Pfam" id="PF03703"/>
    </source>
</evidence>
<keyword evidence="1" id="KW-0472">Membrane</keyword>
<evidence type="ECO:0000313" key="4">
    <source>
        <dbReference type="Proteomes" id="UP000323454"/>
    </source>
</evidence>
<gene>
    <name evidence="3" type="ORF">F0L68_17820</name>
</gene>
<feature type="transmembrane region" description="Helical" evidence="1">
    <location>
        <begin position="12"/>
        <end position="36"/>
    </location>
</feature>
<sequence length="156" mass="17277">MPEHQVSRRAVTWWLLRALAGWLVVVLPQLAVWLLVDDAPGWLSWTLAASALIAVAHTVVMPFWRYHVHRWETTPEAAYTLTGWINREWRVAPLSRIQTVDTKRGLLQQALGLATLQITTASAAGPLHVAGLDHEVAIRLVHELTSATQATPGDAT</sequence>
<dbReference type="PANTHER" id="PTHR34473">
    <property type="entry name" value="UPF0699 TRANSMEMBRANE PROTEIN YDBS"/>
    <property type="match status" value="1"/>
</dbReference>
<organism evidence="3 4">
    <name type="scientific">Solihabitans fulvus</name>
    <dbReference type="NCBI Taxonomy" id="1892852"/>
    <lineage>
        <taxon>Bacteria</taxon>
        <taxon>Bacillati</taxon>
        <taxon>Actinomycetota</taxon>
        <taxon>Actinomycetes</taxon>
        <taxon>Pseudonocardiales</taxon>
        <taxon>Pseudonocardiaceae</taxon>
        <taxon>Solihabitans</taxon>
    </lineage>
</organism>
<keyword evidence="1" id="KW-0812">Transmembrane</keyword>
<dbReference type="Proteomes" id="UP000323454">
    <property type="component" value="Unassembled WGS sequence"/>
</dbReference>
<reference evidence="3 4" key="2">
    <citation type="submission" date="2019-09" db="EMBL/GenBank/DDBJ databases">
        <authorList>
            <person name="Jin C."/>
        </authorList>
    </citation>
    <scope>NUCLEOTIDE SEQUENCE [LARGE SCALE GENOMIC DNA]</scope>
    <source>
        <strain evidence="3 4">AN110305</strain>
    </source>
</reference>
<keyword evidence="4" id="KW-1185">Reference proteome</keyword>
<protein>
    <submittedName>
        <fullName evidence="3">PH domain-containing protein</fullName>
    </submittedName>
</protein>
<dbReference type="EMBL" id="VUOB01000029">
    <property type="protein sequence ID" value="KAA2261358.1"/>
    <property type="molecule type" value="Genomic_DNA"/>
</dbReference>
<evidence type="ECO:0000256" key="1">
    <source>
        <dbReference type="SAM" id="Phobius"/>
    </source>
</evidence>
<dbReference type="OrthoDB" id="3730669at2"/>
<dbReference type="Pfam" id="PF03703">
    <property type="entry name" value="bPH_2"/>
    <property type="match status" value="1"/>
</dbReference>
<reference evidence="3 4" key="1">
    <citation type="submission" date="2019-09" db="EMBL/GenBank/DDBJ databases">
        <title>Goodfellowia gen. nov., a new genus of the Pseudonocardineae related to Actinoalloteichus, containing Goodfellowia coeruleoviolacea gen. nov., comb. nov. gen. nov., comb. nov.</title>
        <authorList>
            <person name="Labeda D."/>
        </authorList>
    </citation>
    <scope>NUCLEOTIDE SEQUENCE [LARGE SCALE GENOMIC DNA]</scope>
    <source>
        <strain evidence="3 4">AN110305</strain>
    </source>
</reference>
<feature type="transmembrane region" description="Helical" evidence="1">
    <location>
        <begin position="42"/>
        <end position="64"/>
    </location>
</feature>
<dbReference type="InterPro" id="IPR005182">
    <property type="entry name" value="YdbS-like_PH"/>
</dbReference>
<name>A0A5B2XCA8_9PSEU</name>
<accession>A0A5B2XCA8</accession>
<proteinExistence type="predicted"/>
<evidence type="ECO:0000313" key="3">
    <source>
        <dbReference type="EMBL" id="KAA2261358.1"/>
    </source>
</evidence>
<feature type="domain" description="YdbS-like PH" evidence="2">
    <location>
        <begin position="82"/>
        <end position="141"/>
    </location>
</feature>
<dbReference type="AlphaFoldDB" id="A0A5B2XCA8"/>
<dbReference type="PANTHER" id="PTHR34473:SF3">
    <property type="entry name" value="TRANSMEMBRANE PROTEIN-RELATED"/>
    <property type="match status" value="1"/>
</dbReference>